<dbReference type="AlphaFoldDB" id="A0A836I7J8"/>
<dbReference type="PANTHER" id="PTHR11654">
    <property type="entry name" value="OLIGOPEPTIDE TRANSPORTER-RELATED"/>
    <property type="match status" value="1"/>
</dbReference>
<keyword evidence="5 6" id="KW-0472">Membrane</keyword>
<evidence type="ECO:0000256" key="2">
    <source>
        <dbReference type="ARBA" id="ARBA00005982"/>
    </source>
</evidence>
<dbReference type="GO" id="GO:0016020">
    <property type="term" value="C:membrane"/>
    <property type="evidence" value="ECO:0007669"/>
    <property type="project" value="UniProtKB-SubCell"/>
</dbReference>
<feature type="transmembrane region" description="Helical" evidence="6">
    <location>
        <begin position="427"/>
        <end position="449"/>
    </location>
</feature>
<dbReference type="EMBL" id="JAFJZO010000033">
    <property type="protein sequence ID" value="KAG5495033.1"/>
    <property type="molecule type" value="Genomic_DNA"/>
</dbReference>
<gene>
    <name evidence="7" type="ORF">JKF63_02085</name>
</gene>
<dbReference type="GO" id="GO:0022857">
    <property type="term" value="F:transmembrane transporter activity"/>
    <property type="evidence" value="ECO:0007669"/>
    <property type="project" value="InterPro"/>
</dbReference>
<evidence type="ECO:0000256" key="6">
    <source>
        <dbReference type="SAM" id="Phobius"/>
    </source>
</evidence>
<evidence type="ECO:0000256" key="3">
    <source>
        <dbReference type="ARBA" id="ARBA00022692"/>
    </source>
</evidence>
<protein>
    <submittedName>
        <fullName evidence="7">Uncharacterized protein</fullName>
    </submittedName>
</protein>
<feature type="transmembrane region" description="Helical" evidence="6">
    <location>
        <begin position="461"/>
        <end position="482"/>
    </location>
</feature>
<evidence type="ECO:0000313" key="8">
    <source>
        <dbReference type="Proteomes" id="UP000674318"/>
    </source>
</evidence>
<dbReference type="InterPro" id="IPR000109">
    <property type="entry name" value="POT_fam"/>
</dbReference>
<feature type="transmembrane region" description="Helical" evidence="6">
    <location>
        <begin position="45"/>
        <end position="65"/>
    </location>
</feature>
<proteinExistence type="inferred from homology"/>
<feature type="transmembrane region" description="Helical" evidence="6">
    <location>
        <begin position="279"/>
        <end position="298"/>
    </location>
</feature>
<evidence type="ECO:0000256" key="1">
    <source>
        <dbReference type="ARBA" id="ARBA00004141"/>
    </source>
</evidence>
<feature type="transmembrane region" description="Helical" evidence="6">
    <location>
        <begin position="494"/>
        <end position="520"/>
    </location>
</feature>
<comment type="subcellular location">
    <subcellularLocation>
        <location evidence="1">Membrane</location>
        <topology evidence="1">Multi-pass membrane protein</topology>
    </subcellularLocation>
</comment>
<keyword evidence="4 6" id="KW-1133">Transmembrane helix</keyword>
<accession>A0A836I7J8</accession>
<comment type="caution">
    <text evidence="7">The sequence shown here is derived from an EMBL/GenBank/DDBJ whole genome shotgun (WGS) entry which is preliminary data.</text>
</comment>
<sequence>MSLFLGLPAGSWAVLGIEFVERLGFYAVSFSLFTYCTVMLQTGPAWANALVNIVYILIPSAAFAASGWADSRTGRPCVLAVALAVYAASLLLLCLSATPWFYTSFPHGVTWGSRVLFAFSLVGFSIGYGSMKVCTNPIMADCVVLHYHSAFMTAPIILDDEQAETEEGAASLAKTFVPSTREMASLADVAGKSVTADATGTLSPVSKGDPLSYGTAVSLEDATTLSQEEQVKAALSRLFVYAYWIANCGGLVGIFVAPLLRNIESRRLVQGSKEYTTGYYYTFLLASTSVSLGGIVLYRNFARLPRNAATPTFVFVRVLVLALRNRWAVLRGNAKVVSDGSDDLSAPRDWLDYAWMRLQPVLPEAEGAAFATHHSIGNNDTAASEVPISAASSPISGTPLGELDGGTDSISLWVAECRTSLNICKDFIALPIYWLICNQFSTNIMYLAAALDLPPLVPGEIFNNINTLTTLLLLVLWDRWLLPRVLQNRVPSACLRIVAGFVCMCTTMMWCGCLQCFINIRGYYKDEDTYVLHVGQQKLSVGWLVIPYVLQGFASAFVDPTVMEVAYRDAPERMKGTVMGLYWLASSASGFLGLILSPVMKPQNAAALFFCFAAAQMVVSVVFYLVNRDR</sequence>
<reference evidence="7 8" key="1">
    <citation type="submission" date="2021-02" db="EMBL/GenBank/DDBJ databases">
        <title>Porcisia hertigi Genome sequencing and assembly.</title>
        <authorList>
            <person name="Almutairi H."/>
            <person name="Gatherer D."/>
        </authorList>
    </citation>
    <scope>NUCLEOTIDE SEQUENCE [LARGE SCALE GENOMIC DNA]</scope>
    <source>
        <strain evidence="7 8">C119</strain>
    </source>
</reference>
<feature type="transmembrane region" description="Helical" evidence="6">
    <location>
        <begin position="579"/>
        <end position="600"/>
    </location>
</feature>
<feature type="transmembrane region" description="Helical" evidence="6">
    <location>
        <begin position="238"/>
        <end position="259"/>
    </location>
</feature>
<dbReference type="InterPro" id="IPR036259">
    <property type="entry name" value="MFS_trans_sf"/>
</dbReference>
<dbReference type="RefSeq" id="XP_067754285.1">
    <property type="nucleotide sequence ID" value="XM_067898128.1"/>
</dbReference>
<dbReference type="Proteomes" id="UP000674318">
    <property type="component" value="Unassembled WGS sequence"/>
</dbReference>
<keyword evidence="3 6" id="KW-0812">Transmembrane</keyword>
<dbReference type="GeneID" id="94288205"/>
<evidence type="ECO:0000313" key="7">
    <source>
        <dbReference type="EMBL" id="KAG5495033.1"/>
    </source>
</evidence>
<feature type="transmembrane region" description="Helical" evidence="6">
    <location>
        <begin position="540"/>
        <end position="558"/>
    </location>
</feature>
<dbReference type="Gene3D" id="1.20.1250.20">
    <property type="entry name" value="MFS general substrate transporter like domains"/>
    <property type="match status" value="1"/>
</dbReference>
<comment type="similarity">
    <text evidence="2">Belongs to the major facilitator superfamily. Proton-dependent oligopeptide transporter (POT/PTR) (TC 2.A.17) family.</text>
</comment>
<dbReference type="KEGG" id="phet:94288205"/>
<feature type="transmembrane region" description="Helical" evidence="6">
    <location>
        <begin position="606"/>
        <end position="626"/>
    </location>
</feature>
<keyword evidence="8" id="KW-1185">Reference proteome</keyword>
<dbReference type="OrthoDB" id="205993at2759"/>
<dbReference type="Pfam" id="PF00854">
    <property type="entry name" value="PTR2"/>
    <property type="match status" value="1"/>
</dbReference>
<feature type="transmembrane region" description="Helical" evidence="6">
    <location>
        <begin position="77"/>
        <end position="102"/>
    </location>
</feature>
<dbReference type="SUPFAM" id="SSF103473">
    <property type="entry name" value="MFS general substrate transporter"/>
    <property type="match status" value="1"/>
</dbReference>
<name>A0A836I7J8_9TRYP</name>
<feature type="transmembrane region" description="Helical" evidence="6">
    <location>
        <begin position="108"/>
        <end position="129"/>
    </location>
</feature>
<organism evidence="7 8">
    <name type="scientific">Porcisia hertigi</name>
    <dbReference type="NCBI Taxonomy" id="2761500"/>
    <lineage>
        <taxon>Eukaryota</taxon>
        <taxon>Discoba</taxon>
        <taxon>Euglenozoa</taxon>
        <taxon>Kinetoplastea</taxon>
        <taxon>Metakinetoplastina</taxon>
        <taxon>Trypanosomatida</taxon>
        <taxon>Trypanosomatidae</taxon>
        <taxon>Leishmaniinae</taxon>
        <taxon>Porcisia</taxon>
    </lineage>
</organism>
<evidence type="ECO:0000256" key="5">
    <source>
        <dbReference type="ARBA" id="ARBA00023136"/>
    </source>
</evidence>
<evidence type="ECO:0000256" key="4">
    <source>
        <dbReference type="ARBA" id="ARBA00022989"/>
    </source>
</evidence>